<keyword evidence="1" id="KW-0732">Signal</keyword>
<dbReference type="Proteomes" id="UP000217301">
    <property type="component" value="Chromosome"/>
</dbReference>
<reference evidence="4" key="2">
    <citation type="submission" date="2017-06" db="EMBL/GenBank/DDBJ databases">
        <title>Capnocytophaga spp. assemblies.</title>
        <authorList>
            <person name="Gulvik C.A."/>
        </authorList>
    </citation>
    <scope>NUCLEOTIDE SEQUENCE [LARGE SCALE GENOMIC DNA]</scope>
    <source>
        <strain evidence="4">KC1668</strain>
    </source>
</reference>
<proteinExistence type="predicted"/>
<dbReference type="RefSeq" id="WP_002677639.1">
    <property type="nucleotide sequence ID" value="NZ_CP022385.1"/>
</dbReference>
<organism evidence="3 5">
    <name type="scientific">Capnocytophaga sputigena</name>
    <dbReference type="NCBI Taxonomy" id="1019"/>
    <lineage>
        <taxon>Bacteria</taxon>
        <taxon>Pseudomonadati</taxon>
        <taxon>Bacteroidota</taxon>
        <taxon>Flavobacteriia</taxon>
        <taxon>Flavobacteriales</taxon>
        <taxon>Flavobacteriaceae</taxon>
        <taxon>Capnocytophaga</taxon>
    </lineage>
</organism>
<evidence type="ECO:0000313" key="5">
    <source>
        <dbReference type="Proteomes" id="UP000249902"/>
    </source>
</evidence>
<dbReference type="EMBL" id="CP022385">
    <property type="protein sequence ID" value="ATA84598.1"/>
    <property type="molecule type" value="Genomic_DNA"/>
</dbReference>
<dbReference type="Gene3D" id="2.180.10.10">
    <property type="entry name" value="RHS repeat-associated core"/>
    <property type="match status" value="1"/>
</dbReference>
<dbReference type="Proteomes" id="UP000249902">
    <property type="component" value="Unassembled WGS sequence"/>
</dbReference>
<feature type="chain" id="PRO_5043779979" description="DUF4595 domain-containing protein" evidence="1">
    <location>
        <begin position="19"/>
        <end position="282"/>
    </location>
</feature>
<dbReference type="PROSITE" id="PS51257">
    <property type="entry name" value="PROKAR_LIPOPROTEIN"/>
    <property type="match status" value="1"/>
</dbReference>
<dbReference type="EMBL" id="UAVP01000008">
    <property type="protein sequence ID" value="SQA75621.1"/>
    <property type="molecule type" value="Genomic_DNA"/>
</dbReference>
<accession>A0AAX2IAZ6</accession>
<reference evidence="3 5" key="3">
    <citation type="submission" date="2018-06" db="EMBL/GenBank/DDBJ databases">
        <authorList>
            <consortium name="Pathogen Informatics"/>
            <person name="Doyle S."/>
        </authorList>
    </citation>
    <scope>NUCLEOTIDE SEQUENCE [LARGE SCALE GENOMIC DNA]</scope>
    <source>
        <strain evidence="3 5">NCTC11653</strain>
    </source>
</reference>
<gene>
    <name evidence="2" type="ORF">CGC55_08800</name>
    <name evidence="3" type="ORF">NCTC11653_01532</name>
</gene>
<protein>
    <recommendedName>
        <fullName evidence="6">DUF4595 domain-containing protein</fullName>
    </recommendedName>
</protein>
<evidence type="ECO:0000256" key="1">
    <source>
        <dbReference type="SAM" id="SignalP"/>
    </source>
</evidence>
<feature type="signal peptide" evidence="1">
    <location>
        <begin position="1"/>
        <end position="18"/>
    </location>
</feature>
<dbReference type="AlphaFoldDB" id="A0AAX2IAZ6"/>
<evidence type="ECO:0000313" key="2">
    <source>
        <dbReference type="EMBL" id="ATA84598.1"/>
    </source>
</evidence>
<evidence type="ECO:0000313" key="4">
    <source>
        <dbReference type="Proteomes" id="UP000217301"/>
    </source>
</evidence>
<reference evidence="2" key="1">
    <citation type="journal article" date="2017" name="Genome Announc.">
        <title>Twelve Complete Reference Genomes of Clinical Isolates in the Capnocytophaga Genus.</title>
        <authorList>
            <person name="Villarma A."/>
            <person name="Gulvik C.A."/>
            <person name="Rowe L.A."/>
            <person name="Sheth M."/>
            <person name="Juieng P."/>
            <person name="Nicholson A.C."/>
            <person name="Loparev V.N."/>
            <person name="McQuiston J.R."/>
        </authorList>
    </citation>
    <scope>NUCLEOTIDE SEQUENCE</scope>
    <source>
        <strain evidence="2">KC1668</strain>
    </source>
</reference>
<name>A0AAX2IAZ6_CAPSP</name>
<sequence length="282" mass="31493">MKKLLLLAAAALTVVACKKDSDDPTPPPAPPAAASPYVVNIDYPKTIVIDRGAGNTETVTHTVDARKLLTKVTWVNGTTSETVNFDYDNALYLSKVTVLNNLGAHTFELFYNDKKQVERIIDTQLADVVTQTFTYNNDGKIATIVKDGQGTVRSTTYQYEGNVVKENTSFAHGGSFSNTYTLDTNGNVVKTVAYGYTQTATYTTGKNYNAHPAFRWVAEEPISVGARQVNYYYEKFFAYTTQKNFPKTSPLVREYQYNNEQKPTQIVLKSIDNRTQTFTLTY</sequence>
<keyword evidence="4" id="KW-1185">Reference proteome</keyword>
<evidence type="ECO:0000313" key="3">
    <source>
        <dbReference type="EMBL" id="SQA75621.1"/>
    </source>
</evidence>
<dbReference type="KEGG" id="cspu:CGC55_08800"/>
<evidence type="ECO:0008006" key="6">
    <source>
        <dbReference type="Google" id="ProtNLM"/>
    </source>
</evidence>